<evidence type="ECO:0000313" key="4">
    <source>
        <dbReference type="Proteomes" id="UP000664203"/>
    </source>
</evidence>
<proteinExistence type="predicted"/>
<dbReference type="InterPro" id="IPR001878">
    <property type="entry name" value="Znf_CCHC"/>
</dbReference>
<feature type="domain" description="CCHC-type" evidence="2">
    <location>
        <begin position="11"/>
        <end position="26"/>
    </location>
</feature>
<evidence type="ECO:0000259" key="2">
    <source>
        <dbReference type="PROSITE" id="PS50158"/>
    </source>
</evidence>
<comment type="caution">
    <text evidence="3">The sequence shown here is derived from an EMBL/GenBank/DDBJ whole genome shotgun (WGS) entry which is preliminary data.</text>
</comment>
<dbReference type="GO" id="GO:0003676">
    <property type="term" value="F:nucleic acid binding"/>
    <property type="evidence" value="ECO:0007669"/>
    <property type="project" value="InterPro"/>
</dbReference>
<sequence>MDYQQPGGRGCYNCGDSSHQARDCPKRGTPTCYNCGEEGHVSRECNAPQKEKACYRCNEVGHLSRDCPNAGAGGGGGMSGGYSGGGGGQECYKVNTHCFDLVAALTEACSAARLATSLGTVPKATVEVEEAATEVEDTAEEDMGEVRAVEEAEVKPAILAEAMATCPVTAPKARNATIVASKDI</sequence>
<organism evidence="3 4">
    <name type="scientific">Alectoria fallacina</name>
    <dbReference type="NCBI Taxonomy" id="1903189"/>
    <lineage>
        <taxon>Eukaryota</taxon>
        <taxon>Fungi</taxon>
        <taxon>Dikarya</taxon>
        <taxon>Ascomycota</taxon>
        <taxon>Pezizomycotina</taxon>
        <taxon>Lecanoromycetes</taxon>
        <taxon>OSLEUM clade</taxon>
        <taxon>Lecanoromycetidae</taxon>
        <taxon>Lecanorales</taxon>
        <taxon>Lecanorineae</taxon>
        <taxon>Parmeliaceae</taxon>
        <taxon>Alectoria</taxon>
    </lineage>
</organism>
<dbReference type="SUPFAM" id="SSF57756">
    <property type="entry name" value="Retrovirus zinc finger-like domains"/>
    <property type="match status" value="2"/>
</dbReference>
<dbReference type="PANTHER" id="PTHR23002">
    <property type="entry name" value="ZINC FINGER CCHC DOMAIN CONTAINING PROTEIN"/>
    <property type="match status" value="1"/>
</dbReference>
<dbReference type="GO" id="GO:0008270">
    <property type="term" value="F:zinc ion binding"/>
    <property type="evidence" value="ECO:0007669"/>
    <property type="project" value="UniProtKB-KW"/>
</dbReference>
<dbReference type="Gene3D" id="4.10.60.10">
    <property type="entry name" value="Zinc finger, CCHC-type"/>
    <property type="match status" value="3"/>
</dbReference>
<dbReference type="Proteomes" id="UP000664203">
    <property type="component" value="Unassembled WGS sequence"/>
</dbReference>
<keyword evidence="1" id="KW-0479">Metal-binding</keyword>
<name>A0A8H3IBH1_9LECA</name>
<dbReference type="Pfam" id="PF00098">
    <property type="entry name" value="zf-CCHC"/>
    <property type="match status" value="3"/>
</dbReference>
<keyword evidence="1" id="KW-0863">Zinc-finger</keyword>
<dbReference type="InterPro" id="IPR051714">
    <property type="entry name" value="Znf_CCHC_NABP"/>
</dbReference>
<feature type="domain" description="CCHC-type" evidence="2">
    <location>
        <begin position="32"/>
        <end position="45"/>
    </location>
</feature>
<dbReference type="EMBL" id="CAJPDR010000054">
    <property type="protein sequence ID" value="CAF9912248.1"/>
    <property type="molecule type" value="Genomic_DNA"/>
</dbReference>
<dbReference type="PROSITE" id="PS50158">
    <property type="entry name" value="ZF_CCHC"/>
    <property type="match status" value="3"/>
</dbReference>
<dbReference type="InterPro" id="IPR036875">
    <property type="entry name" value="Znf_CCHC_sf"/>
</dbReference>
<accession>A0A8H3IBH1</accession>
<dbReference type="SMART" id="SM00343">
    <property type="entry name" value="ZnF_C2HC"/>
    <property type="match status" value="3"/>
</dbReference>
<evidence type="ECO:0000256" key="1">
    <source>
        <dbReference type="PROSITE-ProRule" id="PRU00047"/>
    </source>
</evidence>
<evidence type="ECO:0000313" key="3">
    <source>
        <dbReference type="EMBL" id="CAF9912248.1"/>
    </source>
</evidence>
<reference evidence="3" key="1">
    <citation type="submission" date="2021-03" db="EMBL/GenBank/DDBJ databases">
        <authorList>
            <person name="Tagirdzhanova G."/>
        </authorList>
    </citation>
    <scope>NUCLEOTIDE SEQUENCE</scope>
</reference>
<feature type="domain" description="CCHC-type" evidence="2">
    <location>
        <begin position="54"/>
        <end position="69"/>
    </location>
</feature>
<keyword evidence="1" id="KW-0862">Zinc</keyword>
<keyword evidence="4" id="KW-1185">Reference proteome</keyword>
<protein>
    <recommendedName>
        <fullName evidence="2">CCHC-type domain-containing protein</fullName>
    </recommendedName>
</protein>
<dbReference type="OrthoDB" id="3863715at2759"/>
<dbReference type="AlphaFoldDB" id="A0A8H3IBH1"/>
<gene>
    <name evidence="3" type="ORF">ALECFALPRED_008013</name>
</gene>